<evidence type="ECO:0000313" key="2">
    <source>
        <dbReference type="Proteomes" id="UP001432251"/>
    </source>
</evidence>
<dbReference type="Proteomes" id="UP001432251">
    <property type="component" value="Chromosome"/>
</dbReference>
<keyword evidence="2" id="KW-1185">Reference proteome</keyword>
<reference evidence="1" key="1">
    <citation type="journal article" date="2025" name="Int. J. Syst. Evol. Microbiol.">
        <title>Streptomyces citrinus sp. nov., with yellow diffusible pigment.</title>
        <authorList>
            <person name="He Y."/>
            <person name="Yang E."/>
            <person name="Xu J."/>
            <person name="Sun Y."/>
            <person name="Sun L."/>
        </authorList>
    </citation>
    <scope>NUCLEOTIDE SEQUENCE</scope>
    <source>
        <strain evidence="1">Q6</strain>
    </source>
</reference>
<evidence type="ECO:0000313" key="1">
    <source>
        <dbReference type="EMBL" id="WWQ67944.1"/>
    </source>
</evidence>
<organism evidence="1 2">
    <name type="scientific">Streptomyces citrinus</name>
    <dbReference type="NCBI Taxonomy" id="3118173"/>
    <lineage>
        <taxon>Bacteria</taxon>
        <taxon>Bacillati</taxon>
        <taxon>Actinomycetota</taxon>
        <taxon>Actinomycetes</taxon>
        <taxon>Kitasatosporales</taxon>
        <taxon>Streptomycetaceae</taxon>
        <taxon>Streptomyces</taxon>
    </lineage>
</organism>
<sequence>MFPVGDGALLFKEYKKPSEVDGAALTGLVDFRQALSATDRERLDELAAWPLCRVVHGGRPVGFLMRRAPSRMTWMNSAGNRRLLEMQFLLRAAKPGWRQVVQPLPEQRKDLALACADAVAWFHSAGLVVGDISHANTLWSLAPSPSVHFLDCDGFRQAGRNPILPQAATPDWNDPLAASTDATVDTDAYKTALMVVRILSQDAYVQPQDTPSFVTGCLDDRRETAVRALFAQAKGERGTRPRPAEWRVALSERGVIKLAAVAPRRRPAIDRSMFEVVRDRKPIRLPRPGG</sequence>
<name>A0ACD5AL87_9ACTN</name>
<dbReference type="EMBL" id="CP146022">
    <property type="protein sequence ID" value="WWQ67944.1"/>
    <property type="molecule type" value="Genomic_DNA"/>
</dbReference>
<accession>A0ACD5AL87</accession>
<gene>
    <name evidence="1" type="ORF">V2W30_34510</name>
</gene>
<protein>
    <submittedName>
        <fullName evidence="1">Uncharacterized protein</fullName>
    </submittedName>
</protein>
<proteinExistence type="predicted"/>